<dbReference type="Gene3D" id="4.10.260.10">
    <property type="entry name" value="Transducin (heterotrimeric G protein), gamma chain"/>
    <property type="match status" value="1"/>
</dbReference>
<evidence type="ECO:0000256" key="2">
    <source>
        <dbReference type="ARBA" id="ARBA00007431"/>
    </source>
</evidence>
<keyword evidence="13" id="KW-1185">Reference proteome</keyword>
<keyword evidence="5 9" id="KW-0472">Membrane</keyword>
<dbReference type="InterPro" id="IPR015898">
    <property type="entry name" value="G-protein_gamma-like_dom"/>
</dbReference>
<dbReference type="GO" id="GO:0007186">
    <property type="term" value="P:G protein-coupled receptor signaling pathway"/>
    <property type="evidence" value="ECO:0007669"/>
    <property type="project" value="InterPro"/>
</dbReference>
<dbReference type="InterPro" id="IPR036284">
    <property type="entry name" value="GGL_sf"/>
</dbReference>
<evidence type="ECO:0000259" key="11">
    <source>
        <dbReference type="PROSITE" id="PS50058"/>
    </source>
</evidence>
<dbReference type="GO" id="GO:0005834">
    <property type="term" value="C:heterotrimeric G-protein complex"/>
    <property type="evidence" value="ECO:0007669"/>
    <property type="project" value="InterPro"/>
</dbReference>
<comment type="function">
    <text evidence="9">Guanine nucleotide-binding proteins (G proteins) are involved as a modulator or transducer in various transmembrane signaling systems. The beta and gamma chains are required for the GTPase activity, for replacement of GDP by GTP, and for G protein-effector interaction.</text>
</comment>
<dbReference type="PANTHER" id="PTHR13809">
    <property type="entry name" value="GUANINE NUCLEOTIDE-BINDING PROTEIN GAMMA SUBUNIT"/>
    <property type="match status" value="1"/>
</dbReference>
<dbReference type="AlphaFoldDB" id="A0AA35LMS3"/>
<feature type="region of interest" description="Disordered" evidence="10">
    <location>
        <begin position="1"/>
        <end position="86"/>
    </location>
</feature>
<evidence type="ECO:0000256" key="7">
    <source>
        <dbReference type="ARBA" id="ARBA00023288"/>
    </source>
</evidence>
<evidence type="ECO:0000256" key="5">
    <source>
        <dbReference type="ARBA" id="ARBA00023136"/>
    </source>
</evidence>
<evidence type="ECO:0000313" key="13">
    <source>
        <dbReference type="Proteomes" id="UP001178461"/>
    </source>
</evidence>
<name>A0AA35LMS3_9SAUR</name>
<dbReference type="CDD" id="cd00068">
    <property type="entry name" value="GGL"/>
    <property type="match status" value="1"/>
</dbReference>
<evidence type="ECO:0000256" key="9">
    <source>
        <dbReference type="RuleBase" id="RU004973"/>
    </source>
</evidence>
<evidence type="ECO:0000256" key="8">
    <source>
        <dbReference type="ARBA" id="ARBA00023289"/>
    </source>
</evidence>
<dbReference type="SUPFAM" id="SSF48670">
    <property type="entry name" value="Transducin (heterotrimeric G protein), gamma chain"/>
    <property type="match status" value="1"/>
</dbReference>
<sequence>MNNAKREHAQSGPPPQSAYESPPPRRRPPSRALIGRFRARPRGQPNGAAERSSRLRAEGRAARIGRAAPSVLAPLTEDGSGRRGAALPAFGTWQQVGLRGRAREEAAAAASAAAGKRRGGREGRQRKRRAGQEGSQASAPASSKGARSLGLQGGHFAGCLTGVFQGRWKKSIPGADAEPMADHAGIERIKVSKASSELMNYCEQQARNDPLLVGVPASENPFKDKKPCTIL</sequence>
<evidence type="ECO:0000256" key="10">
    <source>
        <dbReference type="SAM" id="MobiDB-lite"/>
    </source>
</evidence>
<dbReference type="PROSITE" id="PS50058">
    <property type="entry name" value="G_PROTEIN_GAMMA"/>
    <property type="match status" value="1"/>
</dbReference>
<evidence type="ECO:0000256" key="3">
    <source>
        <dbReference type="ARBA" id="ARBA00022475"/>
    </source>
</evidence>
<evidence type="ECO:0000256" key="6">
    <source>
        <dbReference type="ARBA" id="ARBA00023224"/>
    </source>
</evidence>
<dbReference type="SMART" id="SM00224">
    <property type="entry name" value="GGL"/>
    <property type="match status" value="1"/>
</dbReference>
<organism evidence="12 13">
    <name type="scientific">Podarcis lilfordi</name>
    <name type="common">Lilford's wall lizard</name>
    <dbReference type="NCBI Taxonomy" id="74358"/>
    <lineage>
        <taxon>Eukaryota</taxon>
        <taxon>Metazoa</taxon>
        <taxon>Chordata</taxon>
        <taxon>Craniata</taxon>
        <taxon>Vertebrata</taxon>
        <taxon>Euteleostomi</taxon>
        <taxon>Lepidosauria</taxon>
        <taxon>Squamata</taxon>
        <taxon>Bifurcata</taxon>
        <taxon>Unidentata</taxon>
        <taxon>Episquamata</taxon>
        <taxon>Laterata</taxon>
        <taxon>Lacertibaenia</taxon>
        <taxon>Lacertidae</taxon>
        <taxon>Podarcis</taxon>
    </lineage>
</organism>
<keyword evidence="3 9" id="KW-1003">Cell membrane</keyword>
<dbReference type="InterPro" id="IPR001770">
    <property type="entry name" value="G-protein_gamma"/>
</dbReference>
<evidence type="ECO:0000256" key="4">
    <source>
        <dbReference type="ARBA" id="ARBA00022481"/>
    </source>
</evidence>
<reference evidence="12" key="1">
    <citation type="submission" date="2022-12" db="EMBL/GenBank/DDBJ databases">
        <authorList>
            <person name="Alioto T."/>
            <person name="Alioto T."/>
            <person name="Gomez Garrido J."/>
        </authorList>
    </citation>
    <scope>NUCLEOTIDE SEQUENCE</scope>
</reference>
<dbReference type="PRINTS" id="PR00321">
    <property type="entry name" value="GPROTEING"/>
</dbReference>
<feature type="compositionally biased region" description="Basic residues" evidence="10">
    <location>
        <begin position="115"/>
        <end position="129"/>
    </location>
</feature>
<dbReference type="EMBL" id="OX395144">
    <property type="protein sequence ID" value="CAI5798702.1"/>
    <property type="molecule type" value="Genomic_DNA"/>
</dbReference>
<protein>
    <recommendedName>
        <fullName evidence="9">Guanine nucleotide-binding protein subunit gamma</fullName>
    </recommendedName>
</protein>
<accession>A0AA35LMS3</accession>
<dbReference type="FunFam" id="4.10.260.10:FF:000001">
    <property type="entry name" value="Guanine nucleotide-binding protein subunit gamma"/>
    <property type="match status" value="1"/>
</dbReference>
<comment type="subcellular location">
    <subcellularLocation>
        <location evidence="1 9">Cell membrane</location>
        <topology evidence="1 9">Lipid-anchor</topology>
        <orientation evidence="1 9">Cytoplasmic side</orientation>
    </subcellularLocation>
</comment>
<keyword evidence="8" id="KW-0636">Prenylation</keyword>
<feature type="domain" description="G protein gamma" evidence="11">
    <location>
        <begin position="178"/>
        <end position="231"/>
    </location>
</feature>
<comment type="subunit">
    <text evidence="9">G proteins are composed of 3 units; alpha, beta and gamma.</text>
</comment>
<dbReference type="GO" id="GO:0031681">
    <property type="term" value="F:G-protein beta-subunit binding"/>
    <property type="evidence" value="ECO:0007669"/>
    <property type="project" value="InterPro"/>
</dbReference>
<dbReference type="SMART" id="SM01224">
    <property type="entry name" value="G_gamma"/>
    <property type="match status" value="1"/>
</dbReference>
<keyword evidence="4" id="KW-0488">Methylation</keyword>
<dbReference type="Pfam" id="PF00631">
    <property type="entry name" value="G-gamma"/>
    <property type="match status" value="1"/>
</dbReference>
<evidence type="ECO:0000256" key="1">
    <source>
        <dbReference type="ARBA" id="ARBA00004342"/>
    </source>
</evidence>
<feature type="region of interest" description="Disordered" evidence="10">
    <location>
        <begin position="98"/>
        <end position="149"/>
    </location>
</feature>
<comment type="similarity">
    <text evidence="2 9">Belongs to the G protein gamma family.</text>
</comment>
<evidence type="ECO:0000313" key="12">
    <source>
        <dbReference type="EMBL" id="CAI5798702.1"/>
    </source>
</evidence>
<feature type="compositionally biased region" description="Basic and acidic residues" evidence="10">
    <location>
        <begin position="51"/>
        <end position="61"/>
    </location>
</feature>
<keyword evidence="6 9" id="KW-0807">Transducer</keyword>
<proteinExistence type="inferred from homology"/>
<gene>
    <name evidence="12" type="ORF">PODLI_1B034664</name>
</gene>
<dbReference type="Proteomes" id="UP001178461">
    <property type="component" value="Chromosome 18"/>
</dbReference>
<keyword evidence="7 9" id="KW-0449">Lipoprotein</keyword>